<keyword evidence="4" id="KW-0472">Membrane</keyword>
<dbReference type="Pfam" id="PF00672">
    <property type="entry name" value="HAMP"/>
    <property type="match status" value="1"/>
</dbReference>
<accession>A0ABV7TX99</accession>
<comment type="similarity">
    <text evidence="2">Belongs to the methyl-accepting chemotaxis (MCP) protein family.</text>
</comment>
<keyword evidence="1 3" id="KW-0807">Transducer</keyword>
<feature type="transmembrane region" description="Helical" evidence="4">
    <location>
        <begin position="341"/>
        <end position="361"/>
    </location>
</feature>
<dbReference type="Gene3D" id="3.30.450.20">
    <property type="entry name" value="PAS domain"/>
    <property type="match status" value="2"/>
</dbReference>
<dbReference type="SMART" id="SM00283">
    <property type="entry name" value="MA"/>
    <property type="match status" value="1"/>
</dbReference>
<comment type="caution">
    <text evidence="7">The sequence shown here is derived from an EMBL/GenBank/DDBJ whole genome shotgun (WGS) entry which is preliminary data.</text>
</comment>
<dbReference type="Gene3D" id="1.10.287.950">
    <property type="entry name" value="Methyl-accepting chemotaxis protein"/>
    <property type="match status" value="1"/>
</dbReference>
<dbReference type="PROSITE" id="PS50111">
    <property type="entry name" value="CHEMOTAXIS_TRANSDUC_2"/>
    <property type="match status" value="1"/>
</dbReference>
<dbReference type="PANTHER" id="PTHR32089">
    <property type="entry name" value="METHYL-ACCEPTING CHEMOTAXIS PROTEIN MCPB"/>
    <property type="match status" value="1"/>
</dbReference>
<sequence length="693" mass="74507">MSTTTTRWSHLSNRIILVAGIAIAIGFAGMIALIARLSYESAREQGYELASQQAGRFADSVTGDLQRGFAIPQLLAHNVAGLQRAGSVDRKVVDNMLLSVLDAEKQAIGLWMVYEPNALDGKDDEFRLDWPRHDPSGRYTPYMTRGGDGKAKQDVMMSTDRVEKFPEWKDKLAEYVPDYEKPGWGDFYYVPKSRGRDTITEPYFYEVQGKQVLESSLAVAIKDGSGKFLGIAAADLALDDLQKKYGAVKLYDTGFVRMVSEGGLYVVNPDAAQVGKPIAKEDPLAASLDKIKKGESFVYEDGGFTHFFYPIKVGDSGQFWSAGVSVPTAAITAAAASQRNIAIGIGIAALVIILLVLAGVVRALTRPLNALADTMEQLASGKGDLTVRMQIANRDEIGRTADAFNRFIESLRDMFVEVREQSLAVSRTASQLAASAVQVEQASAQQSDAASATAAGVEQVTVSVHHIANTAQDAEAAARDTGSLTEQSVATVEKVTAEITRITSNMQALATRMEALGERSSEVTTIVNVIKDIADQTNLLALNAAIEAARAGEMGRGFAVVADEVRQLASRTAEATLQITRIVNAISSETGEAVSNVRKSSEMVAVSVDIATEANQAMQQVQEKSQALVLGIGDIAASTREQSSAASEIAQNVERISSMAQSNNHIVGEVRREVEQLRELSASLESLVGNFRL</sequence>
<dbReference type="Pfam" id="PF22673">
    <property type="entry name" value="MCP-like_PDC_1"/>
    <property type="match status" value="1"/>
</dbReference>
<keyword evidence="4" id="KW-1133">Transmembrane helix</keyword>
<organism evidence="7 8">
    <name type="scientific">Vogesella amnigena</name>
    <dbReference type="NCBI Taxonomy" id="1507449"/>
    <lineage>
        <taxon>Bacteria</taxon>
        <taxon>Pseudomonadati</taxon>
        <taxon>Pseudomonadota</taxon>
        <taxon>Betaproteobacteria</taxon>
        <taxon>Neisseriales</taxon>
        <taxon>Chromobacteriaceae</taxon>
        <taxon>Vogesella</taxon>
    </lineage>
</organism>
<dbReference type="SUPFAM" id="SSF58104">
    <property type="entry name" value="Methyl-accepting chemotaxis protein (MCP) signaling domain"/>
    <property type="match status" value="1"/>
</dbReference>
<dbReference type="EMBL" id="JBHRYH010000045">
    <property type="protein sequence ID" value="MFC3627333.1"/>
    <property type="molecule type" value="Genomic_DNA"/>
</dbReference>
<keyword evidence="8" id="KW-1185">Reference proteome</keyword>
<gene>
    <name evidence="7" type="ORF">ACFOKJ_14540</name>
</gene>
<keyword evidence="4" id="KW-0812">Transmembrane</keyword>
<dbReference type="CDD" id="cd12913">
    <property type="entry name" value="PDC1_MCP_like"/>
    <property type="match status" value="1"/>
</dbReference>
<feature type="domain" description="HAMP" evidence="6">
    <location>
        <begin position="362"/>
        <end position="416"/>
    </location>
</feature>
<evidence type="ECO:0000256" key="1">
    <source>
        <dbReference type="ARBA" id="ARBA00023224"/>
    </source>
</evidence>
<protein>
    <submittedName>
        <fullName evidence="7">Methyl-accepting chemotaxis protein</fullName>
    </submittedName>
</protein>
<evidence type="ECO:0000256" key="3">
    <source>
        <dbReference type="PROSITE-ProRule" id="PRU00284"/>
    </source>
</evidence>
<dbReference type="InterPro" id="IPR003660">
    <property type="entry name" value="HAMP_dom"/>
</dbReference>
<dbReference type="CDD" id="cd11386">
    <property type="entry name" value="MCP_signal"/>
    <property type="match status" value="1"/>
</dbReference>
<evidence type="ECO:0000259" key="6">
    <source>
        <dbReference type="PROSITE" id="PS50885"/>
    </source>
</evidence>
<evidence type="ECO:0000256" key="4">
    <source>
        <dbReference type="SAM" id="Phobius"/>
    </source>
</evidence>
<name>A0ABV7TX99_9NEIS</name>
<evidence type="ECO:0000256" key="2">
    <source>
        <dbReference type="ARBA" id="ARBA00029447"/>
    </source>
</evidence>
<evidence type="ECO:0000313" key="8">
    <source>
        <dbReference type="Proteomes" id="UP001595636"/>
    </source>
</evidence>
<reference evidence="8" key="1">
    <citation type="journal article" date="2019" name="Int. J. Syst. Evol. Microbiol.">
        <title>The Global Catalogue of Microorganisms (GCM) 10K type strain sequencing project: providing services to taxonomists for standard genome sequencing and annotation.</title>
        <authorList>
            <consortium name="The Broad Institute Genomics Platform"/>
            <consortium name="The Broad Institute Genome Sequencing Center for Infectious Disease"/>
            <person name="Wu L."/>
            <person name="Ma J."/>
        </authorList>
    </citation>
    <scope>NUCLEOTIDE SEQUENCE [LARGE SCALE GENOMIC DNA]</scope>
    <source>
        <strain evidence="8">KCTC 42195</strain>
    </source>
</reference>
<dbReference type="PROSITE" id="PS50885">
    <property type="entry name" value="HAMP"/>
    <property type="match status" value="1"/>
</dbReference>
<dbReference type="CDD" id="cd06225">
    <property type="entry name" value="HAMP"/>
    <property type="match status" value="1"/>
</dbReference>
<dbReference type="Proteomes" id="UP001595636">
    <property type="component" value="Unassembled WGS sequence"/>
</dbReference>
<dbReference type="InterPro" id="IPR004089">
    <property type="entry name" value="MCPsignal_dom"/>
</dbReference>
<proteinExistence type="inferred from homology"/>
<evidence type="ECO:0000259" key="5">
    <source>
        <dbReference type="PROSITE" id="PS50111"/>
    </source>
</evidence>
<dbReference type="PANTHER" id="PTHR32089:SF112">
    <property type="entry name" value="LYSOZYME-LIKE PROTEIN-RELATED"/>
    <property type="match status" value="1"/>
</dbReference>
<dbReference type="RefSeq" id="WP_390280877.1">
    <property type="nucleotide sequence ID" value="NZ_JBHRYH010000045.1"/>
</dbReference>
<dbReference type="Pfam" id="PF00015">
    <property type="entry name" value="MCPsignal"/>
    <property type="match status" value="1"/>
</dbReference>
<evidence type="ECO:0000313" key="7">
    <source>
        <dbReference type="EMBL" id="MFC3627333.1"/>
    </source>
</evidence>
<feature type="transmembrane region" description="Helical" evidence="4">
    <location>
        <begin position="15"/>
        <end position="35"/>
    </location>
</feature>
<feature type="domain" description="Methyl-accepting transducer" evidence="5">
    <location>
        <begin position="421"/>
        <end position="657"/>
    </location>
</feature>
<dbReference type="SMART" id="SM00304">
    <property type="entry name" value="HAMP"/>
    <property type="match status" value="1"/>
</dbReference>